<dbReference type="SUPFAM" id="SSF51419">
    <property type="entry name" value="PLP-binding barrel"/>
    <property type="match status" value="1"/>
</dbReference>
<dbReference type="PIRSF" id="PIRSF004848">
    <property type="entry name" value="YBL036c_PLPDEIII"/>
    <property type="match status" value="1"/>
</dbReference>
<dbReference type="InterPro" id="IPR011078">
    <property type="entry name" value="PyrdxlP_homeostasis"/>
</dbReference>
<evidence type="ECO:0000313" key="6">
    <source>
        <dbReference type="EMBL" id="QDU76204.1"/>
    </source>
</evidence>
<evidence type="ECO:0000259" key="5">
    <source>
        <dbReference type="Pfam" id="PF01168"/>
    </source>
</evidence>
<feature type="modified residue" description="N6-(pyridoxal phosphate)lysine" evidence="2 3">
    <location>
        <position position="37"/>
    </location>
</feature>
<dbReference type="PANTHER" id="PTHR10146:SF14">
    <property type="entry name" value="PYRIDOXAL PHOSPHATE HOMEOSTASIS PROTEIN"/>
    <property type="match status" value="1"/>
</dbReference>
<dbReference type="NCBIfam" id="TIGR00044">
    <property type="entry name" value="YggS family pyridoxal phosphate-dependent enzyme"/>
    <property type="match status" value="1"/>
</dbReference>
<dbReference type="AlphaFoldDB" id="A0A518CAJ3"/>
<keyword evidence="1 2" id="KW-0663">Pyridoxal phosphate</keyword>
<name>A0A518CAJ3_9BACT</name>
<organism evidence="6 7">
    <name type="scientific">Bremerella volcania</name>
    <dbReference type="NCBI Taxonomy" id="2527984"/>
    <lineage>
        <taxon>Bacteria</taxon>
        <taxon>Pseudomonadati</taxon>
        <taxon>Planctomycetota</taxon>
        <taxon>Planctomycetia</taxon>
        <taxon>Pirellulales</taxon>
        <taxon>Pirellulaceae</taxon>
        <taxon>Bremerella</taxon>
    </lineage>
</organism>
<sequence length="233" mass="25792">MHMQLRENLDRVREKIAEAAKASGRVADDVCLIGVTKYVDVETTRTLYELGCHDLGESRPQQLWSKSEAMADLSPRWHMIGHLQRNKTKRTIPLLSFLHSGDSLRLLEAAKEDWPHAEPLPALIEVNISGDKAKHGFPPAEIAPALRQIAALSHLKIVGLMGMASLEGGRDQAQRDFAALRQLRDTLRNECPDEISLDELSMGMSHDFDLAILEGATMVRVGSTLFEGIDGGH</sequence>
<keyword evidence="7" id="KW-1185">Reference proteome</keyword>
<dbReference type="GO" id="GO:0030170">
    <property type="term" value="F:pyridoxal phosphate binding"/>
    <property type="evidence" value="ECO:0007669"/>
    <property type="project" value="UniProtKB-UniRule"/>
</dbReference>
<dbReference type="CDD" id="cd00635">
    <property type="entry name" value="PLPDE_III_YBL036c_like"/>
    <property type="match status" value="1"/>
</dbReference>
<evidence type="ECO:0000256" key="3">
    <source>
        <dbReference type="PIRSR" id="PIRSR004848-1"/>
    </source>
</evidence>
<dbReference type="OrthoDB" id="9804072at2"/>
<evidence type="ECO:0000313" key="7">
    <source>
        <dbReference type="Proteomes" id="UP000318626"/>
    </source>
</evidence>
<feature type="domain" description="Alanine racemase N-terminal" evidence="5">
    <location>
        <begin position="29"/>
        <end position="226"/>
    </location>
</feature>
<comment type="similarity">
    <text evidence="2 4">Belongs to the pyridoxal phosphate-binding protein YggS/PROSC family.</text>
</comment>
<gene>
    <name evidence="6" type="ORF">Pan97_32490</name>
</gene>
<dbReference type="Proteomes" id="UP000318626">
    <property type="component" value="Chromosome"/>
</dbReference>
<dbReference type="InterPro" id="IPR001608">
    <property type="entry name" value="Ala_racemase_N"/>
</dbReference>
<dbReference type="KEGG" id="bvo:Pan97_32490"/>
<proteinExistence type="inferred from homology"/>
<dbReference type="EMBL" id="CP036289">
    <property type="protein sequence ID" value="QDU76204.1"/>
    <property type="molecule type" value="Genomic_DNA"/>
</dbReference>
<dbReference type="Pfam" id="PF01168">
    <property type="entry name" value="Ala_racemase_N"/>
    <property type="match status" value="1"/>
</dbReference>
<dbReference type="HAMAP" id="MF_02087">
    <property type="entry name" value="PLP_homeostasis"/>
    <property type="match status" value="1"/>
</dbReference>
<evidence type="ECO:0000256" key="4">
    <source>
        <dbReference type="RuleBase" id="RU004514"/>
    </source>
</evidence>
<dbReference type="PANTHER" id="PTHR10146">
    <property type="entry name" value="PROLINE SYNTHETASE CO-TRANSCRIBED BACTERIAL HOMOLOG PROTEIN"/>
    <property type="match status" value="1"/>
</dbReference>
<reference evidence="7" key="1">
    <citation type="submission" date="2019-02" db="EMBL/GenBank/DDBJ databases">
        <title>Deep-cultivation of Planctomycetes and their phenomic and genomic characterization uncovers novel biology.</title>
        <authorList>
            <person name="Wiegand S."/>
            <person name="Jogler M."/>
            <person name="Boedeker C."/>
            <person name="Pinto D."/>
            <person name="Vollmers J."/>
            <person name="Rivas-Marin E."/>
            <person name="Kohn T."/>
            <person name="Peeters S.H."/>
            <person name="Heuer A."/>
            <person name="Rast P."/>
            <person name="Oberbeckmann S."/>
            <person name="Bunk B."/>
            <person name="Jeske O."/>
            <person name="Meyerdierks A."/>
            <person name="Storesund J.E."/>
            <person name="Kallscheuer N."/>
            <person name="Luecker S."/>
            <person name="Lage O.M."/>
            <person name="Pohl T."/>
            <person name="Merkel B.J."/>
            <person name="Hornburger P."/>
            <person name="Mueller R.-W."/>
            <person name="Bruemmer F."/>
            <person name="Labrenz M."/>
            <person name="Spormann A.M."/>
            <person name="Op den Camp H."/>
            <person name="Overmann J."/>
            <person name="Amann R."/>
            <person name="Jetten M.S.M."/>
            <person name="Mascher T."/>
            <person name="Medema M.H."/>
            <person name="Devos D.P."/>
            <person name="Kaster A.-K."/>
            <person name="Ovreas L."/>
            <person name="Rohde M."/>
            <person name="Galperin M.Y."/>
            <person name="Jogler C."/>
        </authorList>
    </citation>
    <scope>NUCLEOTIDE SEQUENCE [LARGE SCALE GENOMIC DNA]</scope>
    <source>
        <strain evidence="7">Pan97</strain>
    </source>
</reference>
<evidence type="ECO:0000256" key="2">
    <source>
        <dbReference type="HAMAP-Rule" id="MF_02087"/>
    </source>
</evidence>
<accession>A0A518CAJ3</accession>
<protein>
    <recommendedName>
        <fullName evidence="2">Pyridoxal phosphate homeostasis protein</fullName>
        <shortName evidence="2">PLP homeostasis protein</shortName>
    </recommendedName>
</protein>
<comment type="cofactor">
    <cofactor evidence="3">
        <name>pyridoxal 5'-phosphate</name>
        <dbReference type="ChEBI" id="CHEBI:597326"/>
    </cofactor>
</comment>
<dbReference type="InterPro" id="IPR029066">
    <property type="entry name" value="PLP-binding_barrel"/>
</dbReference>
<evidence type="ECO:0000256" key="1">
    <source>
        <dbReference type="ARBA" id="ARBA00022898"/>
    </source>
</evidence>
<dbReference type="Gene3D" id="3.20.20.10">
    <property type="entry name" value="Alanine racemase"/>
    <property type="match status" value="1"/>
</dbReference>
<comment type="function">
    <text evidence="2">Pyridoxal 5'-phosphate (PLP)-binding protein, which is involved in PLP homeostasis.</text>
</comment>